<evidence type="ECO:0000256" key="5">
    <source>
        <dbReference type="ARBA" id="ARBA00022737"/>
    </source>
</evidence>
<name>A0ABQ9JK20_9CUCU</name>
<proteinExistence type="predicted"/>
<keyword evidence="5" id="KW-0677">Repeat</keyword>
<protein>
    <submittedName>
        <fullName evidence="12">Uncharacterized protein</fullName>
    </submittedName>
</protein>
<evidence type="ECO:0000256" key="9">
    <source>
        <dbReference type="ARBA" id="ARBA00022989"/>
    </source>
</evidence>
<keyword evidence="6" id="KW-0256">Endoplasmic reticulum</keyword>
<evidence type="ECO:0000256" key="4">
    <source>
        <dbReference type="ARBA" id="ARBA00022692"/>
    </source>
</evidence>
<keyword evidence="10 11" id="KW-0472">Membrane</keyword>
<dbReference type="PANTHER" id="PTHR23284:SF0">
    <property type="entry name" value="PROLACTIN REGULATORY ELEMENT-BINDING PROTEIN"/>
    <property type="match status" value="1"/>
</dbReference>
<evidence type="ECO:0000256" key="7">
    <source>
        <dbReference type="ARBA" id="ARBA00022892"/>
    </source>
</evidence>
<dbReference type="Gene3D" id="2.130.10.10">
    <property type="entry name" value="YVTN repeat-like/Quinoprotein amine dehydrogenase"/>
    <property type="match status" value="1"/>
</dbReference>
<evidence type="ECO:0000256" key="1">
    <source>
        <dbReference type="ARBA" id="ARBA00004389"/>
    </source>
</evidence>
<dbReference type="InterPro" id="IPR045260">
    <property type="entry name" value="Sec12-like"/>
</dbReference>
<comment type="caution">
    <text evidence="12">The sequence shown here is derived from an EMBL/GenBank/DDBJ whole genome shotgun (WGS) entry which is preliminary data.</text>
</comment>
<keyword evidence="8" id="KW-0653">Protein transport</keyword>
<evidence type="ECO:0000256" key="10">
    <source>
        <dbReference type="ARBA" id="ARBA00023136"/>
    </source>
</evidence>
<reference evidence="12" key="1">
    <citation type="journal article" date="2023" name="Insect Mol. Biol.">
        <title>Genome sequencing provides insights into the evolution of gene families encoding plant cell wall-degrading enzymes in longhorned beetles.</title>
        <authorList>
            <person name="Shin N.R."/>
            <person name="Okamura Y."/>
            <person name="Kirsch R."/>
            <person name="Pauchet Y."/>
        </authorList>
    </citation>
    <scope>NUCLEOTIDE SEQUENCE</scope>
    <source>
        <strain evidence="12">MMC_N1</strain>
    </source>
</reference>
<keyword evidence="9 11" id="KW-1133">Transmembrane helix</keyword>
<evidence type="ECO:0000313" key="12">
    <source>
        <dbReference type="EMBL" id="KAJ8978017.1"/>
    </source>
</evidence>
<dbReference type="PANTHER" id="PTHR23284">
    <property type="entry name" value="PROLACTIN REGULATORY ELEMENT BINDING PROTEIN"/>
    <property type="match status" value="1"/>
</dbReference>
<evidence type="ECO:0000256" key="8">
    <source>
        <dbReference type="ARBA" id="ARBA00022927"/>
    </source>
</evidence>
<evidence type="ECO:0000256" key="2">
    <source>
        <dbReference type="ARBA" id="ARBA00022448"/>
    </source>
</evidence>
<accession>A0ABQ9JK20</accession>
<organism evidence="12 13">
    <name type="scientific">Molorchus minor</name>
    <dbReference type="NCBI Taxonomy" id="1323400"/>
    <lineage>
        <taxon>Eukaryota</taxon>
        <taxon>Metazoa</taxon>
        <taxon>Ecdysozoa</taxon>
        <taxon>Arthropoda</taxon>
        <taxon>Hexapoda</taxon>
        <taxon>Insecta</taxon>
        <taxon>Pterygota</taxon>
        <taxon>Neoptera</taxon>
        <taxon>Endopterygota</taxon>
        <taxon>Coleoptera</taxon>
        <taxon>Polyphaga</taxon>
        <taxon>Cucujiformia</taxon>
        <taxon>Chrysomeloidea</taxon>
        <taxon>Cerambycidae</taxon>
        <taxon>Lamiinae</taxon>
        <taxon>Monochamini</taxon>
        <taxon>Molorchus</taxon>
    </lineage>
</organism>
<dbReference type="InterPro" id="IPR015943">
    <property type="entry name" value="WD40/YVTN_repeat-like_dom_sf"/>
</dbReference>
<keyword evidence="4 11" id="KW-0812">Transmembrane</keyword>
<evidence type="ECO:0000256" key="6">
    <source>
        <dbReference type="ARBA" id="ARBA00022824"/>
    </source>
</evidence>
<keyword evidence="2" id="KW-0813">Transport</keyword>
<feature type="transmembrane region" description="Helical" evidence="11">
    <location>
        <begin position="75"/>
        <end position="97"/>
    </location>
</feature>
<comment type="subcellular location">
    <subcellularLocation>
        <location evidence="1">Endoplasmic reticulum membrane</location>
        <topology evidence="1">Single-pass membrane protein</topology>
    </subcellularLocation>
</comment>
<evidence type="ECO:0000313" key="13">
    <source>
        <dbReference type="Proteomes" id="UP001162164"/>
    </source>
</evidence>
<dbReference type="Proteomes" id="UP001162164">
    <property type="component" value="Unassembled WGS sequence"/>
</dbReference>
<keyword evidence="7" id="KW-0931">ER-Golgi transport</keyword>
<sequence>MFTGSVLIYIAFSLQPVIKIAGAHSLFITGLEFLPAVSENDKHTVCSTSEAAVLSISVDNQVCIHTLPYRRTMPLWVGMVILIFTLFLTFVFCSYIGL</sequence>
<gene>
    <name evidence="12" type="ORF">NQ317_002779</name>
</gene>
<keyword evidence="3" id="KW-0853">WD repeat</keyword>
<evidence type="ECO:0000256" key="11">
    <source>
        <dbReference type="SAM" id="Phobius"/>
    </source>
</evidence>
<evidence type="ECO:0000256" key="3">
    <source>
        <dbReference type="ARBA" id="ARBA00022574"/>
    </source>
</evidence>
<dbReference type="EMBL" id="JAPWTJ010000485">
    <property type="protein sequence ID" value="KAJ8978017.1"/>
    <property type="molecule type" value="Genomic_DNA"/>
</dbReference>
<keyword evidence="13" id="KW-1185">Reference proteome</keyword>